<feature type="repeat" description="ANK" evidence="17">
    <location>
        <begin position="871"/>
        <end position="903"/>
    </location>
</feature>
<evidence type="ECO:0000256" key="13">
    <source>
        <dbReference type="ARBA" id="ARBA00023043"/>
    </source>
</evidence>
<feature type="repeat" description="ANK" evidence="17">
    <location>
        <begin position="838"/>
        <end position="870"/>
    </location>
</feature>
<evidence type="ECO:0000259" key="20">
    <source>
        <dbReference type="PROSITE" id="PS50097"/>
    </source>
</evidence>
<evidence type="ECO:0000256" key="10">
    <source>
        <dbReference type="ARBA" id="ARBA00022868"/>
    </source>
</evidence>
<dbReference type="InterPro" id="IPR017455">
    <property type="entry name" value="Znf_FYVE-rel"/>
</dbReference>
<dbReference type="Pfam" id="PF01363">
    <property type="entry name" value="FYVE"/>
    <property type="match status" value="1"/>
</dbReference>
<evidence type="ECO:0000256" key="6">
    <source>
        <dbReference type="ARBA" id="ARBA00022723"/>
    </source>
</evidence>
<evidence type="ECO:0000256" key="7">
    <source>
        <dbReference type="ARBA" id="ARBA00022737"/>
    </source>
</evidence>
<keyword evidence="5 19" id="KW-0812">Transmembrane</keyword>
<feature type="repeat" description="ANK" evidence="17">
    <location>
        <begin position="250"/>
        <end position="282"/>
    </location>
</feature>
<dbReference type="STRING" id="6277.A0A498S8Q9"/>
<keyword evidence="15 19" id="KW-0472">Membrane</keyword>
<feature type="transmembrane region" description="Helical" evidence="19">
    <location>
        <begin position="1070"/>
        <end position="1095"/>
    </location>
</feature>
<evidence type="ECO:0000256" key="5">
    <source>
        <dbReference type="ARBA" id="ARBA00022692"/>
    </source>
</evidence>
<dbReference type="PROSITE" id="PS50297">
    <property type="entry name" value="ANK_REP_REGION"/>
    <property type="match status" value="4"/>
</dbReference>
<evidence type="ECO:0000256" key="3">
    <source>
        <dbReference type="ARBA" id="ARBA00022448"/>
    </source>
</evidence>
<protein>
    <recommendedName>
        <fullName evidence="19">Innexin</fullName>
    </recommendedName>
</protein>
<evidence type="ECO:0000256" key="8">
    <source>
        <dbReference type="ARBA" id="ARBA00022771"/>
    </source>
</evidence>
<dbReference type="GO" id="GO:0005921">
    <property type="term" value="C:gap junction"/>
    <property type="evidence" value="ECO:0007669"/>
    <property type="project" value="UniProtKB-SubCell"/>
</dbReference>
<dbReference type="InterPro" id="IPR011011">
    <property type="entry name" value="Znf_FYVE_PHD"/>
</dbReference>
<feature type="transmembrane region" description="Helical" evidence="19">
    <location>
        <begin position="1428"/>
        <end position="1452"/>
    </location>
</feature>
<keyword evidence="14 19" id="KW-0406">Ion transport</keyword>
<evidence type="ECO:0000256" key="16">
    <source>
        <dbReference type="ARBA" id="ARBA00023303"/>
    </source>
</evidence>
<sequence>MANFVEFLQGEHIKLLQNYADLQKRYDILAAATGNNGTCIGDTSKLSFVQKLVAKITEIYDNDLYSDITIHCDGHQFRGHRLVIATRTDYWNDLLGIDRIELEDVAYNIGSAILKWMYTDYVDGLLGNRCLMQIFTAAFKYRFLDLQIRCELLLLGRIDCDSCLMLYEFAIKNDLIQLKDSCKKIIKTEWNQFTAEDFTKMSASLLYDLIKSNSKHILHSIIRLKRSDILLLFFIERFQELPKLCNEEISSTFPLELALESDQIEIATSLVNHRADVNVIDSNGRTLLMRMLMKNEIDALIFLTQNGANFDHKVGITGENLLHIAASTKCSYDLIEWLSSNLNHLNINDVDSELKTPLMRAVDSENVKIIELLLQEPAVDVNKMDQKGYSPITSALFKIKNMALAELIVKAGADLNVLYKDVFMIHHAVYTSNLDAVQFLCRHGVDVNKRTTEGMLPLQIAVDFENINMDIIRILMRSGASILLQISNSYETLLHHIIGKENGDEILKVCIESGSCNENTFSVVDANGHTPITKAVLIGKFQSAELLINAGANINEKDREGLSLLLRVINKKLDDAAVFLLDHGADISGCISEKDCFSLAVEFSLLKTVRRLCTFIRKNEKNINTLLWEALQQGSFEVAKALIESGCDLNDWFYSESLNCRQTLLHKAIGLELRDAAVFLINVGCDIDVTEQRQINEEQSSRDTPLLACIRSDFDDVALCLIERGARLDRKDAEERSAIHLAVSKKNMTILNELLSNCNPGLLLDTDCYGNTPLDMAIETRNYLAAEILIKKAPNLITQVDKNGEMLLHKTVRAVDLESVLFLISASFDVNARAQNESSVTALHLSAQHGSEIIMRNLILAGADVSATSADGFTPLHVAAYNNHEALCMILLENGAPPNVPDRFGNTPLHKAVLGGSVACVNVLIGDSRINLRAVNKKQQNALFLTAGDLSRTNSLDILQMFLNADPQFPLDARDADGFTVFLLSYLKGNENMCHALLRYGVCLGIVSQADKLEREPCWADGHSCSECEVKFSLTMRKHHCRHCGRLVCARCSEQEVPILKYGMEKPARIWYAVLLFMPISILFIAVSITAYIYFFTSCTLVDFYSKSSDILEKDLLGSRNDGKPRLMSRFLTEKELQKVFALPEYTPRDLDLTQKEREFLNKANKCDMQTVKRRSHCSRLQVPTASHDQLICCCSVNRVIVDVCLTEAVLEAHSDSTDDFVDRLNYVYTVGLLIFMATLTGAKQHFGTAIQCMVPTHFPVGALYIIAAGFTLLFAKISMEYYYNNACIDLDMRSIVEEAMKLPSITTLSVRRKHLRRVANFAVGRTAQCCSAYHFYVIVKWFYFGSCLCQILLINNFVGDGCLLWGYRFMEEILKGNDWKTSNIFPRVTFCDVKIAVRFLQIGQVNTHTMQCVLMINVLNEKLYVALWFWLSVLMLIDAISAINSMLLLLCPYLHYTRVLSLLQANGSYIDAKVKRSLLNFAENVLCLDGILLLSFVKNRANGLIASDLTREIWFIADRCNRDSCVQDGTCDDEDFAGGAPSCTKLMPGGINAFGPVMRKNA</sequence>
<dbReference type="SUPFAM" id="SSF54695">
    <property type="entry name" value="POZ domain"/>
    <property type="match status" value="1"/>
</dbReference>
<feature type="transmembrane region" description="Helical" evidence="19">
    <location>
        <begin position="1342"/>
        <end position="1368"/>
    </location>
</feature>
<comment type="subcellular location">
    <subcellularLocation>
        <location evidence="1">Cell junction</location>
        <location evidence="1">Gap junction</location>
    </subcellularLocation>
    <subcellularLocation>
        <location evidence="2 19">Cell membrane</location>
        <topology evidence="2 19">Multi-pass membrane protein</topology>
    </subcellularLocation>
</comment>
<evidence type="ECO:0000259" key="21">
    <source>
        <dbReference type="PROSITE" id="PS50178"/>
    </source>
</evidence>
<keyword evidence="11" id="KW-0965">Cell junction</keyword>
<reference evidence="22 23" key="1">
    <citation type="submission" date="2018-08" db="EMBL/GenBank/DDBJ databases">
        <authorList>
            <person name="Laetsch R D."/>
            <person name="Stevens L."/>
            <person name="Kumar S."/>
            <person name="Blaxter L. M."/>
        </authorList>
    </citation>
    <scope>NUCLEOTIDE SEQUENCE [LARGE SCALE GENOMIC DNA]</scope>
</reference>
<dbReference type="GO" id="GO:0005886">
    <property type="term" value="C:plasma membrane"/>
    <property type="evidence" value="ECO:0007669"/>
    <property type="project" value="UniProtKB-SubCell"/>
</dbReference>
<feature type="domain" description="BTB" evidence="20">
    <location>
        <begin position="66"/>
        <end position="123"/>
    </location>
</feature>
<dbReference type="PROSITE" id="PS50088">
    <property type="entry name" value="ANK_REPEAT"/>
    <property type="match status" value="5"/>
</dbReference>
<dbReference type="GO" id="GO:0008270">
    <property type="term" value="F:zinc ion binding"/>
    <property type="evidence" value="ECO:0007669"/>
    <property type="project" value="UniProtKB-KW"/>
</dbReference>
<dbReference type="InterPro" id="IPR000990">
    <property type="entry name" value="Innexin"/>
</dbReference>
<dbReference type="Pfam" id="PF00023">
    <property type="entry name" value="Ank"/>
    <property type="match status" value="1"/>
</dbReference>
<dbReference type="InterPro" id="IPR002110">
    <property type="entry name" value="Ankyrin_rpt"/>
</dbReference>
<accession>A0A498S8Q9</accession>
<keyword evidence="12 19" id="KW-1133">Transmembrane helix</keyword>
<feature type="repeat" description="ANK" evidence="17">
    <location>
        <begin position="453"/>
        <end position="482"/>
    </location>
</feature>
<evidence type="ECO:0000256" key="1">
    <source>
        <dbReference type="ARBA" id="ARBA00004610"/>
    </source>
</evidence>
<evidence type="ECO:0000256" key="4">
    <source>
        <dbReference type="ARBA" id="ARBA00022475"/>
    </source>
</evidence>
<evidence type="ECO:0000313" key="23">
    <source>
        <dbReference type="Proteomes" id="UP000276991"/>
    </source>
</evidence>
<evidence type="ECO:0000256" key="9">
    <source>
        <dbReference type="ARBA" id="ARBA00022833"/>
    </source>
</evidence>
<evidence type="ECO:0000256" key="15">
    <source>
        <dbReference type="ARBA" id="ARBA00023136"/>
    </source>
</evidence>
<dbReference type="SMART" id="SM00248">
    <property type="entry name" value="ANK"/>
    <property type="match status" value="22"/>
</dbReference>
<evidence type="ECO:0000256" key="2">
    <source>
        <dbReference type="ARBA" id="ARBA00004651"/>
    </source>
</evidence>
<dbReference type="PROSITE" id="PS50178">
    <property type="entry name" value="ZF_FYVE"/>
    <property type="match status" value="1"/>
</dbReference>
<evidence type="ECO:0000256" key="17">
    <source>
        <dbReference type="PROSITE-ProRule" id="PRU00023"/>
    </source>
</evidence>
<keyword evidence="8 18" id="KW-0863">Zinc-finger</keyword>
<keyword evidence="3 19" id="KW-0813">Transport</keyword>
<feature type="repeat" description="ANK" evidence="17">
    <location>
        <begin position="527"/>
        <end position="559"/>
    </location>
</feature>
<feature type="transmembrane region" description="Helical" evidence="19">
    <location>
        <begin position="1225"/>
        <end position="1243"/>
    </location>
</feature>
<dbReference type="PROSITE" id="PS50097">
    <property type="entry name" value="BTB"/>
    <property type="match status" value="1"/>
</dbReference>
<proteinExistence type="inferred from homology"/>
<keyword evidence="4" id="KW-1003">Cell membrane</keyword>
<organism evidence="22 23">
    <name type="scientific">Acanthocheilonema viteae</name>
    <name type="common">Filarial nematode worm</name>
    <name type="synonym">Dipetalonema viteae</name>
    <dbReference type="NCBI Taxonomy" id="6277"/>
    <lineage>
        <taxon>Eukaryota</taxon>
        <taxon>Metazoa</taxon>
        <taxon>Ecdysozoa</taxon>
        <taxon>Nematoda</taxon>
        <taxon>Chromadorea</taxon>
        <taxon>Rhabditida</taxon>
        <taxon>Spirurina</taxon>
        <taxon>Spiruromorpha</taxon>
        <taxon>Filarioidea</taxon>
        <taxon>Onchocercidae</taxon>
        <taxon>Acanthocheilonema</taxon>
    </lineage>
</organism>
<evidence type="ECO:0000256" key="11">
    <source>
        <dbReference type="ARBA" id="ARBA00022949"/>
    </source>
</evidence>
<dbReference type="Gene3D" id="1.25.40.20">
    <property type="entry name" value="Ankyrin repeat-containing domain"/>
    <property type="match status" value="5"/>
</dbReference>
<dbReference type="InterPro" id="IPR011333">
    <property type="entry name" value="SKP1/BTB/POZ_sf"/>
</dbReference>
<evidence type="ECO:0000256" key="19">
    <source>
        <dbReference type="RuleBase" id="RU010713"/>
    </source>
</evidence>
<feature type="domain" description="FYVE-type" evidence="21">
    <location>
        <begin position="1019"/>
        <end position="1070"/>
    </location>
</feature>
<dbReference type="Pfam" id="PF00651">
    <property type="entry name" value="BTB"/>
    <property type="match status" value="1"/>
</dbReference>
<dbReference type="Pfam" id="PF00876">
    <property type="entry name" value="Innexin"/>
    <property type="match status" value="2"/>
</dbReference>
<evidence type="ECO:0000256" key="18">
    <source>
        <dbReference type="PROSITE-ProRule" id="PRU00091"/>
    </source>
</evidence>
<keyword evidence="9" id="KW-0862">Zinc</keyword>
<dbReference type="Pfam" id="PF12796">
    <property type="entry name" value="Ank_2"/>
    <property type="match status" value="3"/>
</dbReference>
<dbReference type="InterPro" id="IPR000306">
    <property type="entry name" value="Znf_FYVE"/>
</dbReference>
<dbReference type="PANTHER" id="PTHR24198:SF191">
    <property type="entry name" value="RABANKYRIN-5-LIKE"/>
    <property type="match status" value="1"/>
</dbReference>
<dbReference type="Gene3D" id="3.30.40.10">
    <property type="entry name" value="Zinc/RING finger domain, C3HC4 (zinc finger)"/>
    <property type="match status" value="1"/>
</dbReference>
<dbReference type="SUPFAM" id="SSF48403">
    <property type="entry name" value="Ankyrin repeat"/>
    <property type="match status" value="3"/>
</dbReference>
<dbReference type="SMART" id="SM00225">
    <property type="entry name" value="BTB"/>
    <property type="match status" value="1"/>
</dbReference>
<dbReference type="InterPro" id="IPR013083">
    <property type="entry name" value="Znf_RING/FYVE/PHD"/>
</dbReference>
<evidence type="ECO:0000313" key="22">
    <source>
        <dbReference type="EMBL" id="VBB25567.1"/>
    </source>
</evidence>
<keyword evidence="10" id="KW-0303">Gap junction</keyword>
<feature type="transmembrane region" description="Helical" evidence="19">
    <location>
        <begin position="1263"/>
        <end position="1284"/>
    </location>
</feature>
<evidence type="ECO:0000256" key="12">
    <source>
        <dbReference type="ARBA" id="ARBA00022989"/>
    </source>
</evidence>
<dbReference type="Gene3D" id="3.30.710.10">
    <property type="entry name" value="Potassium Channel Kv1.1, Chain A"/>
    <property type="match status" value="1"/>
</dbReference>
<dbReference type="PANTHER" id="PTHR24198">
    <property type="entry name" value="ANKYRIN REPEAT AND PROTEIN KINASE DOMAIN-CONTAINING PROTEIN"/>
    <property type="match status" value="1"/>
</dbReference>
<dbReference type="SUPFAM" id="SSF57903">
    <property type="entry name" value="FYVE/PHD zinc finger"/>
    <property type="match status" value="1"/>
</dbReference>
<evidence type="ECO:0000256" key="14">
    <source>
        <dbReference type="ARBA" id="ARBA00023065"/>
    </source>
</evidence>
<dbReference type="InterPro" id="IPR036770">
    <property type="entry name" value="Ankyrin_rpt-contain_sf"/>
</dbReference>
<dbReference type="EMBL" id="UPTC01000024">
    <property type="protein sequence ID" value="VBB25567.1"/>
    <property type="molecule type" value="Genomic_DNA"/>
</dbReference>
<keyword evidence="13 17" id="KW-0040">ANK repeat</keyword>
<name>A0A498S8Q9_ACAVI</name>
<dbReference type="Pfam" id="PF13637">
    <property type="entry name" value="Ank_4"/>
    <property type="match status" value="1"/>
</dbReference>
<keyword evidence="16 19" id="KW-0407">Ion channel</keyword>
<dbReference type="PRINTS" id="PR01262">
    <property type="entry name" value="INNEXIN"/>
</dbReference>
<keyword evidence="23" id="KW-1185">Reference proteome</keyword>
<dbReference type="Proteomes" id="UP000276991">
    <property type="component" value="Unassembled WGS sequence"/>
</dbReference>
<dbReference type="SMART" id="SM00064">
    <property type="entry name" value="FYVE"/>
    <property type="match status" value="1"/>
</dbReference>
<keyword evidence="6" id="KW-0479">Metal-binding</keyword>
<comment type="caution">
    <text evidence="19">Lacks conserved residue(s) required for the propagation of feature annotation.</text>
</comment>
<comment type="similarity">
    <text evidence="19">Belongs to the pannexin family.</text>
</comment>
<gene>
    <name evidence="19" type="primary">inx</name>
    <name evidence="22" type="ORF">NAV_LOCUS397</name>
</gene>
<keyword evidence="7" id="KW-0677">Repeat</keyword>
<comment type="function">
    <text evidence="19">Structural component of the gap junctions.</text>
</comment>
<dbReference type="GO" id="GO:0034220">
    <property type="term" value="P:monoatomic ion transmembrane transport"/>
    <property type="evidence" value="ECO:0007669"/>
    <property type="project" value="UniProtKB-KW"/>
</dbReference>
<dbReference type="InterPro" id="IPR000210">
    <property type="entry name" value="BTB/POZ_dom"/>
</dbReference>
<dbReference type="OrthoDB" id="2306477at2759"/>
<dbReference type="PROSITE" id="PS51013">
    <property type="entry name" value="PANNEXIN"/>
    <property type="match status" value="1"/>
</dbReference>